<keyword evidence="1" id="KW-0548">Nucleotidyltransferase</keyword>
<dbReference type="EMBL" id="BKCJ011150783">
    <property type="protein sequence ID" value="GFC94789.1"/>
    <property type="molecule type" value="Genomic_DNA"/>
</dbReference>
<accession>A0A699SAY3</accession>
<dbReference type="AlphaFoldDB" id="A0A699SAY3"/>
<keyword evidence="1" id="KW-0695">RNA-directed DNA polymerase</keyword>
<keyword evidence="1" id="KW-0808">Transferase</keyword>
<gene>
    <name evidence="1" type="ORF">Tci_866759</name>
</gene>
<sequence>DAKPQLIQWILLLQEFNIEIRYKKGAENLAADHLSRLENPNLGKLTKAEIMDLFPEERSW</sequence>
<protein>
    <submittedName>
        <fullName evidence="1">Reverse transcriptase domain-containing protein</fullName>
    </submittedName>
</protein>
<dbReference type="GO" id="GO:0003964">
    <property type="term" value="F:RNA-directed DNA polymerase activity"/>
    <property type="evidence" value="ECO:0007669"/>
    <property type="project" value="UniProtKB-KW"/>
</dbReference>
<organism evidence="1">
    <name type="scientific">Tanacetum cinerariifolium</name>
    <name type="common">Dalmatian daisy</name>
    <name type="synonym">Chrysanthemum cinerariifolium</name>
    <dbReference type="NCBI Taxonomy" id="118510"/>
    <lineage>
        <taxon>Eukaryota</taxon>
        <taxon>Viridiplantae</taxon>
        <taxon>Streptophyta</taxon>
        <taxon>Embryophyta</taxon>
        <taxon>Tracheophyta</taxon>
        <taxon>Spermatophyta</taxon>
        <taxon>Magnoliopsida</taxon>
        <taxon>eudicotyledons</taxon>
        <taxon>Gunneridae</taxon>
        <taxon>Pentapetalae</taxon>
        <taxon>asterids</taxon>
        <taxon>campanulids</taxon>
        <taxon>Asterales</taxon>
        <taxon>Asteraceae</taxon>
        <taxon>Asteroideae</taxon>
        <taxon>Anthemideae</taxon>
        <taxon>Anthemidinae</taxon>
        <taxon>Tanacetum</taxon>
    </lineage>
</organism>
<feature type="non-terminal residue" evidence="1">
    <location>
        <position position="1"/>
    </location>
</feature>
<name>A0A699SAY3_TANCI</name>
<reference evidence="1" key="1">
    <citation type="journal article" date="2019" name="Sci. Rep.">
        <title>Draft genome of Tanacetum cinerariifolium, the natural source of mosquito coil.</title>
        <authorList>
            <person name="Yamashiro T."/>
            <person name="Shiraishi A."/>
            <person name="Satake H."/>
            <person name="Nakayama K."/>
        </authorList>
    </citation>
    <scope>NUCLEOTIDE SEQUENCE</scope>
</reference>
<evidence type="ECO:0000313" key="1">
    <source>
        <dbReference type="EMBL" id="GFC94789.1"/>
    </source>
</evidence>
<proteinExistence type="predicted"/>
<comment type="caution">
    <text evidence="1">The sequence shown here is derived from an EMBL/GenBank/DDBJ whole genome shotgun (WGS) entry which is preliminary data.</text>
</comment>